<sequence length="211" mass="23172">MNFVFQSNERISSFVYDFPMRTATELRGEILAAARAEFATYGLAGARIDRVANAANASKERLYAHFGDKETLFRLVVATDGAAFFNAVTLRSDAVPEFVGDIFDLAHEHPEHLRMITWARLEGIWLDEPSSTGFDIPGREVTAIEDAQADGHVDPRWEPMELLVMLFGIAMAWAHWPVQGEDPDDVVVAARRAAAVEAAARIIAPGGPASM</sequence>
<dbReference type="InterPro" id="IPR050109">
    <property type="entry name" value="HTH-type_TetR-like_transc_reg"/>
</dbReference>
<accession>A0A1Y5P903</accession>
<proteinExistence type="predicted"/>
<dbReference type="AlphaFoldDB" id="A0A1Y5P903"/>
<dbReference type="InterPro" id="IPR001647">
    <property type="entry name" value="HTH_TetR"/>
</dbReference>
<dbReference type="Gene3D" id="1.10.357.10">
    <property type="entry name" value="Tetracycline Repressor, domain 2"/>
    <property type="match status" value="1"/>
</dbReference>
<dbReference type="SUPFAM" id="SSF46689">
    <property type="entry name" value="Homeodomain-like"/>
    <property type="match status" value="1"/>
</dbReference>
<gene>
    <name evidence="4" type="ORF">MHPYR_200069</name>
</gene>
<dbReference type="GO" id="GO:0006355">
    <property type="term" value="P:regulation of DNA-templated transcription"/>
    <property type="evidence" value="ECO:0007669"/>
    <property type="project" value="UniProtKB-ARBA"/>
</dbReference>
<dbReference type="InterPro" id="IPR036271">
    <property type="entry name" value="Tet_transcr_reg_TetR-rel_C_sf"/>
</dbReference>
<dbReference type="Pfam" id="PF00440">
    <property type="entry name" value="TetR_N"/>
    <property type="match status" value="1"/>
</dbReference>
<dbReference type="EMBL" id="FLQS01000013">
    <property type="protein sequence ID" value="SBS75174.1"/>
    <property type="molecule type" value="Genomic_DNA"/>
</dbReference>
<dbReference type="Pfam" id="PF17926">
    <property type="entry name" value="TetR_C_21"/>
    <property type="match status" value="1"/>
</dbReference>
<dbReference type="PANTHER" id="PTHR30328:SF54">
    <property type="entry name" value="HTH-TYPE TRANSCRIPTIONAL REPRESSOR SCO4008"/>
    <property type="match status" value="1"/>
</dbReference>
<organism evidence="4">
    <name type="scientific">uncultured Mycobacterium sp</name>
    <dbReference type="NCBI Taxonomy" id="171292"/>
    <lineage>
        <taxon>Bacteria</taxon>
        <taxon>Bacillati</taxon>
        <taxon>Actinomycetota</taxon>
        <taxon>Actinomycetes</taxon>
        <taxon>Mycobacteriales</taxon>
        <taxon>Mycobacteriaceae</taxon>
        <taxon>Mycobacterium</taxon>
        <taxon>environmental samples</taxon>
    </lineage>
</organism>
<evidence type="ECO:0000259" key="3">
    <source>
        <dbReference type="PROSITE" id="PS50977"/>
    </source>
</evidence>
<evidence type="ECO:0000256" key="1">
    <source>
        <dbReference type="ARBA" id="ARBA00023125"/>
    </source>
</evidence>
<dbReference type="PROSITE" id="PS50977">
    <property type="entry name" value="HTH_TETR_2"/>
    <property type="match status" value="1"/>
</dbReference>
<dbReference type="InterPro" id="IPR041467">
    <property type="entry name" value="Sco4008_C"/>
</dbReference>
<feature type="DNA-binding region" description="H-T-H motif" evidence="2">
    <location>
        <begin position="47"/>
        <end position="66"/>
    </location>
</feature>
<feature type="domain" description="HTH tetR-type" evidence="3">
    <location>
        <begin position="24"/>
        <end position="84"/>
    </location>
</feature>
<evidence type="ECO:0000256" key="2">
    <source>
        <dbReference type="PROSITE-ProRule" id="PRU00335"/>
    </source>
</evidence>
<protein>
    <submittedName>
        <fullName evidence="4">TetR family transcriptional regulator</fullName>
    </submittedName>
</protein>
<dbReference type="PRINTS" id="PR00455">
    <property type="entry name" value="HTHTETR"/>
</dbReference>
<keyword evidence="1 2" id="KW-0238">DNA-binding</keyword>
<evidence type="ECO:0000313" key="4">
    <source>
        <dbReference type="EMBL" id="SBS75174.1"/>
    </source>
</evidence>
<dbReference type="GO" id="GO:0003677">
    <property type="term" value="F:DNA binding"/>
    <property type="evidence" value="ECO:0007669"/>
    <property type="project" value="UniProtKB-UniRule"/>
</dbReference>
<dbReference type="PANTHER" id="PTHR30328">
    <property type="entry name" value="TRANSCRIPTIONAL REPRESSOR"/>
    <property type="match status" value="1"/>
</dbReference>
<name>A0A1Y5P903_9MYCO</name>
<dbReference type="InterPro" id="IPR009057">
    <property type="entry name" value="Homeodomain-like_sf"/>
</dbReference>
<reference evidence="4" key="1">
    <citation type="submission" date="2016-03" db="EMBL/GenBank/DDBJ databases">
        <authorList>
            <person name="Ploux O."/>
        </authorList>
    </citation>
    <scope>NUCLEOTIDE SEQUENCE</scope>
    <source>
        <strain evidence="4">UC10</strain>
    </source>
</reference>
<dbReference type="SUPFAM" id="SSF48498">
    <property type="entry name" value="Tetracyclin repressor-like, C-terminal domain"/>
    <property type="match status" value="1"/>
</dbReference>